<comment type="caution">
    <text evidence="4">The sequence shown here is derived from an EMBL/GenBank/DDBJ whole genome shotgun (WGS) entry which is preliminary data.</text>
</comment>
<dbReference type="RefSeq" id="WP_222976607.1">
    <property type="nucleotide sequence ID" value="NZ_JAINVZ010000005.1"/>
</dbReference>
<accession>A0ABS7QQ87</accession>
<protein>
    <submittedName>
        <fullName evidence="4">Histidine phosphatase family protein</fullName>
    </submittedName>
</protein>
<organism evidence="4 5">
    <name type="scientific">Streptantibioticus parmotrematis</name>
    <dbReference type="NCBI Taxonomy" id="2873249"/>
    <lineage>
        <taxon>Bacteria</taxon>
        <taxon>Bacillati</taxon>
        <taxon>Actinomycetota</taxon>
        <taxon>Actinomycetes</taxon>
        <taxon>Kitasatosporales</taxon>
        <taxon>Streptomycetaceae</taxon>
        <taxon>Streptantibioticus</taxon>
    </lineage>
</organism>
<keyword evidence="2" id="KW-0413">Isomerase</keyword>
<feature type="compositionally biased region" description="Basic and acidic residues" evidence="3">
    <location>
        <begin position="42"/>
        <end position="57"/>
    </location>
</feature>
<dbReference type="SMART" id="SM00855">
    <property type="entry name" value="PGAM"/>
    <property type="match status" value="1"/>
</dbReference>
<dbReference type="PROSITE" id="PS00175">
    <property type="entry name" value="PG_MUTASE"/>
    <property type="match status" value="1"/>
</dbReference>
<dbReference type="SUPFAM" id="SSF53254">
    <property type="entry name" value="Phosphoglycerate mutase-like"/>
    <property type="match status" value="1"/>
</dbReference>
<dbReference type="PANTHER" id="PTHR48100:SF1">
    <property type="entry name" value="HISTIDINE PHOSPHATASE FAMILY PROTEIN-RELATED"/>
    <property type="match status" value="1"/>
</dbReference>
<keyword evidence="5" id="KW-1185">Reference proteome</keyword>
<gene>
    <name evidence="4" type="ORF">K7472_10830</name>
</gene>
<dbReference type="InterPro" id="IPR013078">
    <property type="entry name" value="His_Pase_superF_clade-1"/>
</dbReference>
<evidence type="ECO:0000256" key="3">
    <source>
        <dbReference type="SAM" id="MobiDB-lite"/>
    </source>
</evidence>
<sequence length="249" mass="26528">MQEPAAGPPTPASGLTAPFTLTRLTVVRHGQSTANAAFADAARTRTEQTPLEGRDADVPLSGLGLTQADALGRWLGGLDPGERPQLVVCSPYARARRTWERMAAASGTGGGDLPHAVVDQRLRDREMGVFELHPPAAIAARAPEEAARRARLGEWFYRPPGGESLADVVLRVRDLLHHLDRAAVGRRILLVAHDAIAVAVQHVTAGIGAPVPDDLPPVPNASVTRWHGDGHHLSLTEWAGTGHLDEYAD</sequence>
<name>A0ABS7QQ87_9ACTN</name>
<proteinExistence type="predicted"/>
<keyword evidence="1" id="KW-0324">Glycolysis</keyword>
<dbReference type="CDD" id="cd07067">
    <property type="entry name" value="HP_PGM_like"/>
    <property type="match status" value="1"/>
</dbReference>
<dbReference type="Proteomes" id="UP001198565">
    <property type="component" value="Unassembled WGS sequence"/>
</dbReference>
<evidence type="ECO:0000313" key="4">
    <source>
        <dbReference type="EMBL" id="MBY8885340.1"/>
    </source>
</evidence>
<dbReference type="Pfam" id="PF00300">
    <property type="entry name" value="His_Phos_1"/>
    <property type="match status" value="1"/>
</dbReference>
<dbReference type="InterPro" id="IPR050275">
    <property type="entry name" value="PGM_Phosphatase"/>
</dbReference>
<reference evidence="4 5" key="1">
    <citation type="submission" date="2021-08" db="EMBL/GenBank/DDBJ databases">
        <title>Streptomyces sp. PTM05 isolated from lichen.</title>
        <authorList>
            <person name="Somphong A."/>
            <person name="Phongsopitanun W."/>
            <person name="Tanasupawat S."/>
        </authorList>
    </citation>
    <scope>NUCLEOTIDE SEQUENCE [LARGE SCALE GENOMIC DNA]</scope>
    <source>
        <strain evidence="4 5">Ptm05</strain>
    </source>
</reference>
<evidence type="ECO:0000256" key="1">
    <source>
        <dbReference type="ARBA" id="ARBA00023152"/>
    </source>
</evidence>
<dbReference type="Gene3D" id="3.40.50.1240">
    <property type="entry name" value="Phosphoglycerate mutase-like"/>
    <property type="match status" value="1"/>
</dbReference>
<feature type="region of interest" description="Disordered" evidence="3">
    <location>
        <begin position="38"/>
        <end position="60"/>
    </location>
</feature>
<evidence type="ECO:0000256" key="2">
    <source>
        <dbReference type="ARBA" id="ARBA00023235"/>
    </source>
</evidence>
<dbReference type="EMBL" id="JAINVZ010000005">
    <property type="protein sequence ID" value="MBY8885340.1"/>
    <property type="molecule type" value="Genomic_DNA"/>
</dbReference>
<dbReference type="InterPro" id="IPR029033">
    <property type="entry name" value="His_PPase_superfam"/>
</dbReference>
<evidence type="ECO:0000313" key="5">
    <source>
        <dbReference type="Proteomes" id="UP001198565"/>
    </source>
</evidence>
<dbReference type="InterPro" id="IPR001345">
    <property type="entry name" value="PG/BPGM_mutase_AS"/>
</dbReference>
<dbReference type="PANTHER" id="PTHR48100">
    <property type="entry name" value="BROAD-SPECIFICITY PHOSPHATASE YOR283W-RELATED"/>
    <property type="match status" value="1"/>
</dbReference>